<name>A0A8T2ND80_9TELE</name>
<dbReference type="EMBL" id="JAFBMS010000112">
    <property type="protein sequence ID" value="KAG9335708.1"/>
    <property type="molecule type" value="Genomic_DNA"/>
</dbReference>
<keyword evidence="2" id="KW-1185">Reference proteome</keyword>
<protein>
    <submittedName>
        <fullName evidence="1">Uncharacterized protein</fullName>
    </submittedName>
</protein>
<accession>A0A8T2ND80</accession>
<reference evidence="1" key="1">
    <citation type="thesis" date="2021" institute="BYU ScholarsArchive" country="Provo, UT, USA">
        <title>Applications of and Algorithms for Genome Assembly and Genomic Analyses with an Emphasis on Marine Teleosts.</title>
        <authorList>
            <person name="Pickett B.D."/>
        </authorList>
    </citation>
    <scope>NUCLEOTIDE SEQUENCE</scope>
    <source>
        <strain evidence="1">HI-2016</strain>
    </source>
</reference>
<evidence type="ECO:0000313" key="1">
    <source>
        <dbReference type="EMBL" id="KAG9335708.1"/>
    </source>
</evidence>
<dbReference type="Proteomes" id="UP000824540">
    <property type="component" value="Unassembled WGS sequence"/>
</dbReference>
<evidence type="ECO:0000313" key="2">
    <source>
        <dbReference type="Proteomes" id="UP000824540"/>
    </source>
</evidence>
<comment type="caution">
    <text evidence="1">The sequence shown here is derived from an EMBL/GenBank/DDBJ whole genome shotgun (WGS) entry which is preliminary data.</text>
</comment>
<proteinExistence type="predicted"/>
<organism evidence="1 2">
    <name type="scientific">Albula glossodonta</name>
    <name type="common">roundjaw bonefish</name>
    <dbReference type="NCBI Taxonomy" id="121402"/>
    <lineage>
        <taxon>Eukaryota</taxon>
        <taxon>Metazoa</taxon>
        <taxon>Chordata</taxon>
        <taxon>Craniata</taxon>
        <taxon>Vertebrata</taxon>
        <taxon>Euteleostomi</taxon>
        <taxon>Actinopterygii</taxon>
        <taxon>Neopterygii</taxon>
        <taxon>Teleostei</taxon>
        <taxon>Albuliformes</taxon>
        <taxon>Albulidae</taxon>
        <taxon>Albula</taxon>
    </lineage>
</organism>
<gene>
    <name evidence="1" type="ORF">JZ751_004217</name>
</gene>
<dbReference type="AlphaFoldDB" id="A0A8T2ND80"/>
<sequence>MAGSHLSIVPRHSSRYSRLGVEPTATVKEECWGEELAQALVIRCAHSTICIVVHTAQPPQQHSADTV</sequence>